<accession>A0A1V9ZAI6</accession>
<evidence type="ECO:0000313" key="2">
    <source>
        <dbReference type="Proteomes" id="UP000243217"/>
    </source>
</evidence>
<evidence type="ECO:0000313" key="1">
    <source>
        <dbReference type="EMBL" id="OQR94947.1"/>
    </source>
</evidence>
<organism evidence="1 2">
    <name type="scientific">Thraustotheca clavata</name>
    <dbReference type="NCBI Taxonomy" id="74557"/>
    <lineage>
        <taxon>Eukaryota</taxon>
        <taxon>Sar</taxon>
        <taxon>Stramenopiles</taxon>
        <taxon>Oomycota</taxon>
        <taxon>Saprolegniomycetes</taxon>
        <taxon>Saprolegniales</taxon>
        <taxon>Achlyaceae</taxon>
        <taxon>Thraustotheca</taxon>
    </lineage>
</organism>
<dbReference type="EMBL" id="JNBS01002156">
    <property type="protein sequence ID" value="OQR94947.1"/>
    <property type="molecule type" value="Genomic_DNA"/>
</dbReference>
<protein>
    <submittedName>
        <fullName evidence="1">Uncharacterized protein</fullName>
    </submittedName>
</protein>
<keyword evidence="2" id="KW-1185">Reference proteome</keyword>
<dbReference type="STRING" id="74557.A0A1V9ZAI6"/>
<dbReference type="Proteomes" id="UP000243217">
    <property type="component" value="Unassembled WGS sequence"/>
</dbReference>
<gene>
    <name evidence="1" type="ORF">THRCLA_22200</name>
</gene>
<sequence>MVASPNYATFMVYLSSAQLSGTLGYFRSILMPSITADLPPLLIIQDLVPMSLQVRNLTLVYQANETMTPEIEAGRNELQTQGINGNVLSVPRHDTSISMLKLCVSHLNQ</sequence>
<comment type="caution">
    <text evidence="1">The sequence shown here is derived from an EMBL/GenBank/DDBJ whole genome shotgun (WGS) entry which is preliminary data.</text>
</comment>
<dbReference type="AlphaFoldDB" id="A0A1V9ZAI6"/>
<reference evidence="1 2" key="1">
    <citation type="journal article" date="2014" name="Genome Biol. Evol.">
        <title>The secreted proteins of Achlya hypogyna and Thraustotheca clavata identify the ancestral oomycete secretome and reveal gene acquisitions by horizontal gene transfer.</title>
        <authorList>
            <person name="Misner I."/>
            <person name="Blouin N."/>
            <person name="Leonard G."/>
            <person name="Richards T.A."/>
            <person name="Lane C.E."/>
        </authorList>
    </citation>
    <scope>NUCLEOTIDE SEQUENCE [LARGE SCALE GENOMIC DNA]</scope>
    <source>
        <strain evidence="1 2">ATCC 34112</strain>
    </source>
</reference>
<name>A0A1V9ZAI6_9STRA</name>
<proteinExistence type="predicted"/>